<comment type="subunit">
    <text evidence="7 9">Part of the 50S ribosomal subunit.</text>
</comment>
<dbReference type="EMBL" id="DXAQ01000073">
    <property type="protein sequence ID" value="HIZ89209.1"/>
    <property type="molecule type" value="Genomic_DNA"/>
</dbReference>
<evidence type="ECO:0000256" key="10">
    <source>
        <dbReference type="RuleBase" id="RU004008"/>
    </source>
</evidence>
<dbReference type="GO" id="GO:0006412">
    <property type="term" value="P:translation"/>
    <property type="evidence" value="ECO:0007669"/>
    <property type="project" value="UniProtKB-UniRule"/>
</dbReference>
<comment type="similarity">
    <text evidence="1 7 8">Belongs to the universal ribosomal protein uL22 family.</text>
</comment>
<dbReference type="InterPro" id="IPR001063">
    <property type="entry name" value="Ribosomal_uL22"/>
</dbReference>
<reference evidence="12" key="1">
    <citation type="journal article" date="2021" name="PeerJ">
        <title>Extensive microbial diversity within the chicken gut microbiome revealed by metagenomics and culture.</title>
        <authorList>
            <person name="Gilroy R."/>
            <person name="Ravi A."/>
            <person name="Getino M."/>
            <person name="Pursley I."/>
            <person name="Horton D.L."/>
            <person name="Alikhan N.F."/>
            <person name="Baker D."/>
            <person name="Gharbi K."/>
            <person name="Hall N."/>
            <person name="Watson M."/>
            <person name="Adriaenssens E.M."/>
            <person name="Foster-Nyarko E."/>
            <person name="Jarju S."/>
            <person name="Secka A."/>
            <person name="Antonio M."/>
            <person name="Oren A."/>
            <person name="Chaudhuri R.R."/>
            <person name="La Ragione R."/>
            <person name="Hildebrand F."/>
            <person name="Pallen M.J."/>
        </authorList>
    </citation>
    <scope>NUCLEOTIDE SEQUENCE</scope>
    <source>
        <strain evidence="12">ChiW4-1371</strain>
    </source>
</reference>
<dbReference type="CDD" id="cd00336">
    <property type="entry name" value="Ribosomal_L22"/>
    <property type="match status" value="1"/>
</dbReference>
<evidence type="ECO:0000256" key="11">
    <source>
        <dbReference type="SAM" id="MobiDB-lite"/>
    </source>
</evidence>
<evidence type="ECO:0000256" key="9">
    <source>
        <dbReference type="RuleBase" id="RU004006"/>
    </source>
</evidence>
<dbReference type="HAMAP" id="MF_01331_B">
    <property type="entry name" value="Ribosomal_uL22_B"/>
    <property type="match status" value="1"/>
</dbReference>
<dbReference type="InterPro" id="IPR036394">
    <property type="entry name" value="Ribosomal_uL22_sf"/>
</dbReference>
<evidence type="ECO:0000256" key="6">
    <source>
        <dbReference type="ARBA" id="ARBA00035207"/>
    </source>
</evidence>
<proteinExistence type="inferred from homology"/>
<evidence type="ECO:0000313" key="13">
    <source>
        <dbReference type="Proteomes" id="UP000824176"/>
    </source>
</evidence>
<accession>A0A9D2KAD5</accession>
<comment type="caution">
    <text evidence="12">The sequence shown here is derived from an EMBL/GenBank/DDBJ whole genome shotgun (WGS) entry which is preliminary data.</text>
</comment>
<dbReference type="Pfam" id="PF00237">
    <property type="entry name" value="Ribosomal_L22"/>
    <property type="match status" value="1"/>
</dbReference>
<dbReference type="GO" id="GO:0019843">
    <property type="term" value="F:rRNA binding"/>
    <property type="evidence" value="ECO:0007669"/>
    <property type="project" value="UniProtKB-UniRule"/>
</dbReference>
<evidence type="ECO:0000256" key="4">
    <source>
        <dbReference type="ARBA" id="ARBA00022980"/>
    </source>
</evidence>
<dbReference type="SUPFAM" id="SSF54843">
    <property type="entry name" value="Ribosomal protein L22"/>
    <property type="match status" value="1"/>
</dbReference>
<evidence type="ECO:0000256" key="3">
    <source>
        <dbReference type="ARBA" id="ARBA00022884"/>
    </source>
</evidence>
<dbReference type="AlphaFoldDB" id="A0A9D2KAD5"/>
<dbReference type="PROSITE" id="PS00464">
    <property type="entry name" value="RIBOSOMAL_L22"/>
    <property type="match status" value="1"/>
</dbReference>
<dbReference type="InterPro" id="IPR018260">
    <property type="entry name" value="Ribosomal_uL22_CS"/>
</dbReference>
<comment type="function">
    <text evidence="7">The globular domain of the protein is located near the polypeptide exit tunnel on the outside of the subunit, while an extended beta-hairpin is found that lines the wall of the exit tunnel in the center of the 70S ribosome.</text>
</comment>
<evidence type="ECO:0000256" key="2">
    <source>
        <dbReference type="ARBA" id="ARBA00022730"/>
    </source>
</evidence>
<dbReference type="Proteomes" id="UP000824176">
    <property type="component" value="Unassembled WGS sequence"/>
</dbReference>
<dbReference type="PANTHER" id="PTHR13501:SF8">
    <property type="entry name" value="LARGE RIBOSOMAL SUBUNIT PROTEIN UL22M"/>
    <property type="match status" value="1"/>
</dbReference>
<comment type="function">
    <text evidence="7 10">This protein binds specifically to 23S rRNA; its binding is stimulated by other ribosomal proteins, e.g., L4, L17, and L20. It is important during the early stages of 50S assembly. It makes multiple contacts with different domains of the 23S rRNA in the assembled 50S subunit and ribosome.</text>
</comment>
<reference evidence="12" key="2">
    <citation type="submission" date="2021-04" db="EMBL/GenBank/DDBJ databases">
        <authorList>
            <person name="Gilroy R."/>
        </authorList>
    </citation>
    <scope>NUCLEOTIDE SEQUENCE</scope>
    <source>
        <strain evidence="12">ChiW4-1371</strain>
    </source>
</reference>
<sequence>MDVKATEPSKAPVRNRRKTQRELEPGVWAVAKFARVSTRRAREVAALVRGKQVEEAMAILKFTPRKAAAVIAKVIKSAMANAEENHGIRDVTRLKVGVLRIEMGPPMKRFTPRAYGRASLIRKPTTHIKVVLQEQAEVK</sequence>
<evidence type="ECO:0000313" key="12">
    <source>
        <dbReference type="EMBL" id="HIZ89209.1"/>
    </source>
</evidence>
<evidence type="ECO:0000256" key="1">
    <source>
        <dbReference type="ARBA" id="ARBA00009451"/>
    </source>
</evidence>
<dbReference type="InterPro" id="IPR047867">
    <property type="entry name" value="Ribosomal_uL22_bac/org-type"/>
</dbReference>
<dbReference type="GO" id="GO:0003735">
    <property type="term" value="F:structural constituent of ribosome"/>
    <property type="evidence" value="ECO:0007669"/>
    <property type="project" value="InterPro"/>
</dbReference>
<dbReference type="Gene3D" id="3.90.470.10">
    <property type="entry name" value="Ribosomal protein L22/L17"/>
    <property type="match status" value="1"/>
</dbReference>
<organism evidence="12 13">
    <name type="scientific">Candidatus Mucispirillum faecigallinarum</name>
    <dbReference type="NCBI Taxonomy" id="2838699"/>
    <lineage>
        <taxon>Bacteria</taxon>
        <taxon>Pseudomonadati</taxon>
        <taxon>Deferribacterota</taxon>
        <taxon>Deferribacteres</taxon>
        <taxon>Deferribacterales</taxon>
        <taxon>Mucispirillaceae</taxon>
        <taxon>Mucispirillum</taxon>
    </lineage>
</organism>
<evidence type="ECO:0000256" key="7">
    <source>
        <dbReference type="HAMAP-Rule" id="MF_01331"/>
    </source>
</evidence>
<name>A0A9D2KAD5_9BACT</name>
<evidence type="ECO:0000256" key="8">
    <source>
        <dbReference type="RuleBase" id="RU004005"/>
    </source>
</evidence>
<keyword evidence="3 7" id="KW-0694">RNA-binding</keyword>
<protein>
    <recommendedName>
        <fullName evidence="6 7">Large ribosomal subunit protein uL22</fullName>
    </recommendedName>
</protein>
<keyword evidence="4 7" id="KW-0689">Ribosomal protein</keyword>
<feature type="region of interest" description="Disordered" evidence="11">
    <location>
        <begin position="1"/>
        <end position="21"/>
    </location>
</feature>
<dbReference type="NCBIfam" id="TIGR01044">
    <property type="entry name" value="rplV_bact"/>
    <property type="match status" value="1"/>
</dbReference>
<dbReference type="InterPro" id="IPR005727">
    <property type="entry name" value="Ribosomal_uL22_bac/chlpt-type"/>
</dbReference>
<evidence type="ECO:0000256" key="5">
    <source>
        <dbReference type="ARBA" id="ARBA00023274"/>
    </source>
</evidence>
<keyword evidence="5 7" id="KW-0687">Ribonucleoprotein</keyword>
<dbReference type="GO" id="GO:0022625">
    <property type="term" value="C:cytosolic large ribosomal subunit"/>
    <property type="evidence" value="ECO:0007669"/>
    <property type="project" value="TreeGrafter"/>
</dbReference>
<keyword evidence="2 7" id="KW-0699">rRNA-binding</keyword>
<gene>
    <name evidence="7 12" type="primary">rplV</name>
    <name evidence="12" type="ORF">H9804_04630</name>
</gene>
<dbReference type="PANTHER" id="PTHR13501">
    <property type="entry name" value="CHLOROPLAST 50S RIBOSOMAL PROTEIN L22-RELATED"/>
    <property type="match status" value="1"/>
</dbReference>